<evidence type="ECO:0000313" key="1">
    <source>
        <dbReference type="EMBL" id="GFS17343.1"/>
    </source>
</evidence>
<proteinExistence type="predicted"/>
<dbReference type="AlphaFoldDB" id="A0AAV4J3D3"/>
<dbReference type="Proteomes" id="UP000762676">
    <property type="component" value="Unassembled WGS sequence"/>
</dbReference>
<name>A0AAV4J3D3_9GAST</name>
<dbReference type="Gene3D" id="2.60.120.260">
    <property type="entry name" value="Galactose-binding domain-like"/>
    <property type="match status" value="1"/>
</dbReference>
<dbReference type="EMBL" id="BMAT01002952">
    <property type="protein sequence ID" value="GFS17343.1"/>
    <property type="molecule type" value="Genomic_DNA"/>
</dbReference>
<dbReference type="PANTHER" id="PTHR26391:SF18">
    <property type="entry name" value="PROTEIN KINASE RECEPTOR TIE-1, PUTATIVE-RELATED"/>
    <property type="match status" value="1"/>
</dbReference>
<dbReference type="SUPFAM" id="SSF49785">
    <property type="entry name" value="Galactose-binding domain-like"/>
    <property type="match status" value="1"/>
</dbReference>
<dbReference type="Gene3D" id="2.170.300.10">
    <property type="entry name" value="Tie2 ligand-binding domain superfamily"/>
    <property type="match status" value="1"/>
</dbReference>
<organism evidence="1 2">
    <name type="scientific">Elysia marginata</name>
    <dbReference type="NCBI Taxonomy" id="1093978"/>
    <lineage>
        <taxon>Eukaryota</taxon>
        <taxon>Metazoa</taxon>
        <taxon>Spiralia</taxon>
        <taxon>Lophotrochozoa</taxon>
        <taxon>Mollusca</taxon>
        <taxon>Gastropoda</taxon>
        <taxon>Heterobranchia</taxon>
        <taxon>Euthyneura</taxon>
        <taxon>Panpulmonata</taxon>
        <taxon>Sacoglossa</taxon>
        <taxon>Placobranchoidea</taxon>
        <taxon>Plakobranchidae</taxon>
        <taxon>Elysia</taxon>
    </lineage>
</organism>
<keyword evidence="2" id="KW-1185">Reference proteome</keyword>
<gene>
    <name evidence="1" type="ORF">ElyMa_001495100</name>
</gene>
<reference evidence="1 2" key="1">
    <citation type="journal article" date="2021" name="Elife">
        <title>Chloroplast acquisition without the gene transfer in kleptoplastic sea slugs, Plakobranchus ocellatus.</title>
        <authorList>
            <person name="Maeda T."/>
            <person name="Takahashi S."/>
            <person name="Yoshida T."/>
            <person name="Shimamura S."/>
            <person name="Takaki Y."/>
            <person name="Nagai Y."/>
            <person name="Toyoda A."/>
            <person name="Suzuki Y."/>
            <person name="Arimoto A."/>
            <person name="Ishii H."/>
            <person name="Satoh N."/>
            <person name="Nishiyama T."/>
            <person name="Hasebe M."/>
            <person name="Maruyama T."/>
            <person name="Minagawa J."/>
            <person name="Obokata J."/>
            <person name="Shigenobu S."/>
        </authorList>
    </citation>
    <scope>NUCLEOTIDE SEQUENCE [LARGE SCALE GENOMIC DNA]</scope>
</reference>
<dbReference type="InterPro" id="IPR008979">
    <property type="entry name" value="Galactose-bd-like_sf"/>
</dbReference>
<evidence type="ECO:0000313" key="2">
    <source>
        <dbReference type="Proteomes" id="UP000762676"/>
    </source>
</evidence>
<sequence>MINAWSASILFSADAGETFNGQWLADRNDNTCNMEESRNVSVTLELPIVLSWIRLVVKPLEAAKIPRQKQRCASPGQFGDQCQHTCHCANVLDCDSFNGFCSSGCAIGWFGPACQYALYRELQIKYTTSDGKEGTCAGGPNAKVDDRTLDIVCVTDSIVKKLHLVGPGVESLCSLYINGVWRARNAVDGLIPHNSTNMAWQCSKTKFTDGRRWNSWDVQLPAPTKIIVIYIYNLGNPKSGYHTSELTVRFRNKDINLDNFVYGAGRGTWKNVHVTIQGGQQAEKPVLEVAISAKSLGLCEVKVFGESVCEKGKWGWYCDRTCNCAGEEPCLAHSGGCPSGCASGFAGADCRTKTVRSPSRLSEVDELVPGKPLVVKCNPGLVESVNVMLPIQGLTISRRRPGDAVHDIIVDYTPYHPLGVNKFVNVRQRKSAHATFFITFKPRRGAVSTSWVYQRVLQRPELIRIELSVRANIMAPSRKTPKPSSETREILPQF</sequence>
<accession>A0AAV4J3D3</accession>
<comment type="caution">
    <text evidence="1">The sequence shown here is derived from an EMBL/GenBank/DDBJ whole genome shotgun (WGS) entry which is preliminary data.</text>
</comment>
<protein>
    <submittedName>
        <fullName evidence="1">Fucolectin-related molecule</fullName>
    </submittedName>
</protein>
<dbReference type="PANTHER" id="PTHR26391">
    <property type="entry name" value="INACTIVE TYROSINE-PROTEIN KINASE 7"/>
    <property type="match status" value="1"/>
</dbReference>